<accession>A0A6L2N4P4</accession>
<evidence type="ECO:0000313" key="1">
    <source>
        <dbReference type="EMBL" id="GEU80407.1"/>
    </source>
</evidence>
<evidence type="ECO:0008006" key="2">
    <source>
        <dbReference type="Google" id="ProtNLM"/>
    </source>
</evidence>
<dbReference type="EMBL" id="BKCJ010008071">
    <property type="protein sequence ID" value="GEU80407.1"/>
    <property type="molecule type" value="Genomic_DNA"/>
</dbReference>
<dbReference type="AlphaFoldDB" id="A0A6L2N4P4"/>
<protein>
    <recommendedName>
        <fullName evidence="2">Retrotransposon gag domain-containing protein</fullName>
    </recommendedName>
</protein>
<comment type="caution">
    <text evidence="1">The sequence shown here is derived from an EMBL/GenBank/DDBJ whole genome shotgun (WGS) entry which is preliminary data.</text>
</comment>
<proteinExistence type="predicted"/>
<sequence length="269" mass="31280">MGDDVDINTLTMEQYMSLIQDNVRQGIVKPEISNDIKFEINGNFMREFRRKLFKGTDEEDAQEHVRRVLEIVDFSTSMPLSAGLITIWDLLEEAFITKYCPPFKTAMNLEKIRNFKQEIDETLYHAWEKERVKEETKMGKKDMKEPVPRYLPVVQPYKAKEDEGGMDDGWDITIKDVERLRKILTPTIHTLPNLELVVQPYMPRGPVRDEVKVVRGEELEYDILIQNSVMQPLTPQTVHIISPDDDDVVPATNPILDKHLNGFGKEFFI</sequence>
<gene>
    <name evidence="1" type="ORF">Tci_052385</name>
</gene>
<reference evidence="1" key="1">
    <citation type="journal article" date="2019" name="Sci. Rep.">
        <title>Draft genome of Tanacetum cinerariifolium, the natural source of mosquito coil.</title>
        <authorList>
            <person name="Yamashiro T."/>
            <person name="Shiraishi A."/>
            <person name="Satake H."/>
            <person name="Nakayama K."/>
        </authorList>
    </citation>
    <scope>NUCLEOTIDE SEQUENCE</scope>
</reference>
<organism evidence="1">
    <name type="scientific">Tanacetum cinerariifolium</name>
    <name type="common">Dalmatian daisy</name>
    <name type="synonym">Chrysanthemum cinerariifolium</name>
    <dbReference type="NCBI Taxonomy" id="118510"/>
    <lineage>
        <taxon>Eukaryota</taxon>
        <taxon>Viridiplantae</taxon>
        <taxon>Streptophyta</taxon>
        <taxon>Embryophyta</taxon>
        <taxon>Tracheophyta</taxon>
        <taxon>Spermatophyta</taxon>
        <taxon>Magnoliopsida</taxon>
        <taxon>eudicotyledons</taxon>
        <taxon>Gunneridae</taxon>
        <taxon>Pentapetalae</taxon>
        <taxon>asterids</taxon>
        <taxon>campanulids</taxon>
        <taxon>Asterales</taxon>
        <taxon>Asteraceae</taxon>
        <taxon>Asteroideae</taxon>
        <taxon>Anthemideae</taxon>
        <taxon>Anthemidinae</taxon>
        <taxon>Tanacetum</taxon>
    </lineage>
</organism>
<name>A0A6L2N4P4_TANCI</name>